<gene>
    <name evidence="1" type="ORF">H6P87_00456</name>
</gene>
<organism evidence="1 2">
    <name type="scientific">Rickettsia tillamookensis</name>
    <dbReference type="NCBI Taxonomy" id="2761623"/>
    <lineage>
        <taxon>Bacteria</taxon>
        <taxon>Pseudomonadati</taxon>
        <taxon>Pseudomonadota</taxon>
        <taxon>Alphaproteobacteria</taxon>
        <taxon>Rickettsiales</taxon>
        <taxon>Rickettsiaceae</taxon>
        <taxon>Rickettsieae</taxon>
        <taxon>Rickettsia</taxon>
        <taxon>spotted fever group</taxon>
    </lineage>
</organism>
<keyword evidence="2" id="KW-1185">Reference proteome</keyword>
<evidence type="ECO:0000313" key="2">
    <source>
        <dbReference type="Proteomes" id="UP000595296"/>
    </source>
</evidence>
<name>A0A9E6MHH4_9RICK</name>
<accession>A0A9E6MHH4</accession>
<protein>
    <submittedName>
        <fullName evidence="1">Uncharacterized protein</fullName>
    </submittedName>
</protein>
<reference evidence="1 2" key="1">
    <citation type="journal article" date="2021" name="Int. J. Syst. Evol. Microbiol.">
        <title>Characterization of a novel transitional group Rickettsia species (Rickettsia tillamookensis sp. nov.) from the western black-legged tick, Ixodes pacificus.</title>
        <authorList>
            <person name="Gauthier D.T."/>
            <person name="Karpathy S.E."/>
            <person name="Grizzard S.L."/>
            <person name="Batra D."/>
            <person name="Rowe L.A."/>
            <person name="Paddock C.D."/>
        </authorList>
    </citation>
    <scope>NUCLEOTIDE SEQUENCE [LARGE SCALE GENOMIC DNA]</scope>
    <source>
        <strain evidence="1 2">Tillamook 23</strain>
    </source>
</reference>
<evidence type="ECO:0000313" key="1">
    <source>
        <dbReference type="EMBL" id="QQV74914.1"/>
    </source>
</evidence>
<dbReference type="EMBL" id="CP060138">
    <property type="protein sequence ID" value="QQV74914.1"/>
    <property type="molecule type" value="Genomic_DNA"/>
</dbReference>
<sequence>MLFCEVSIVTLKSSLRAAIGVVAWLGKPAECHTVACPRYPVKQLKILILLVFLNGSRE</sequence>
<proteinExistence type="predicted"/>
<dbReference type="Proteomes" id="UP000595296">
    <property type="component" value="Chromosome"/>
</dbReference>